<keyword evidence="5 7" id="KW-0067">ATP-binding</keyword>
<evidence type="ECO:0000256" key="4">
    <source>
        <dbReference type="ARBA" id="ARBA00022741"/>
    </source>
</evidence>
<dbReference type="GO" id="GO:0016887">
    <property type="term" value="F:ATP hydrolysis activity"/>
    <property type="evidence" value="ECO:0007669"/>
    <property type="project" value="InterPro"/>
</dbReference>
<dbReference type="InterPro" id="IPR047854">
    <property type="entry name" value="RFC_lid"/>
</dbReference>
<dbReference type="InterPro" id="IPR027417">
    <property type="entry name" value="P-loop_NTPase"/>
</dbReference>
<evidence type="ECO:0000256" key="6">
    <source>
        <dbReference type="ARBA" id="ARBA00032141"/>
    </source>
</evidence>
<dbReference type="GO" id="GO:0006260">
    <property type="term" value="P:DNA replication"/>
    <property type="evidence" value="ECO:0007669"/>
    <property type="project" value="UniProtKB-UniRule"/>
</dbReference>
<accession>A0A5D5AQB8</accession>
<feature type="domain" description="AAA+ ATPase" evidence="9">
    <location>
        <begin position="36"/>
        <end position="160"/>
    </location>
</feature>
<feature type="compositionally biased region" description="Low complexity" evidence="8">
    <location>
        <begin position="474"/>
        <end position="486"/>
    </location>
</feature>
<feature type="region of interest" description="Disordered" evidence="8">
    <location>
        <begin position="425"/>
        <end position="510"/>
    </location>
</feature>
<dbReference type="SUPFAM" id="SSF52540">
    <property type="entry name" value="P-loop containing nucleoside triphosphate hydrolases"/>
    <property type="match status" value="1"/>
</dbReference>
<dbReference type="GO" id="GO:0003689">
    <property type="term" value="F:DNA clamp loader activity"/>
    <property type="evidence" value="ECO:0007669"/>
    <property type="project" value="UniProtKB-UniRule"/>
</dbReference>
<evidence type="ECO:0000256" key="8">
    <source>
        <dbReference type="SAM" id="MobiDB-lite"/>
    </source>
</evidence>
<comment type="function">
    <text evidence="7">Part of the RFC clamp loader complex which loads the PCNA sliding clamp onto DNA.</text>
</comment>
<evidence type="ECO:0000256" key="7">
    <source>
        <dbReference type="HAMAP-Rule" id="MF_01508"/>
    </source>
</evidence>
<proteinExistence type="inferred from homology"/>
<dbReference type="Pfam" id="PF00004">
    <property type="entry name" value="AAA"/>
    <property type="match status" value="1"/>
</dbReference>
<dbReference type="NCBIfam" id="NF003231">
    <property type="entry name" value="PRK04195.2-1"/>
    <property type="match status" value="1"/>
</dbReference>
<evidence type="ECO:0000256" key="2">
    <source>
        <dbReference type="ARBA" id="ARBA00014793"/>
    </source>
</evidence>
<dbReference type="Gene3D" id="3.40.50.300">
    <property type="entry name" value="P-loop containing nucleotide triphosphate hydrolases"/>
    <property type="match status" value="1"/>
</dbReference>
<dbReference type="PANTHER" id="PTHR23389:SF6">
    <property type="entry name" value="REPLICATION FACTOR C SUBUNIT 1"/>
    <property type="match status" value="1"/>
</dbReference>
<dbReference type="CDD" id="cd18140">
    <property type="entry name" value="HLD_clamp_RFC"/>
    <property type="match status" value="1"/>
</dbReference>
<protein>
    <recommendedName>
        <fullName evidence="2 7">Replication factor C large subunit</fullName>
        <shortName evidence="7">RFC large subunit</shortName>
    </recommendedName>
    <alternativeName>
        <fullName evidence="6 7">Clamp loader large subunit</fullName>
    </alternativeName>
</protein>
<keyword evidence="4 7" id="KW-0547">Nucleotide-binding</keyword>
<dbReference type="Pfam" id="PF21960">
    <property type="entry name" value="RCF1-5-like_lid"/>
    <property type="match status" value="1"/>
</dbReference>
<evidence type="ECO:0000259" key="9">
    <source>
        <dbReference type="SMART" id="SM00382"/>
    </source>
</evidence>
<dbReference type="AlphaFoldDB" id="A0A5D5AQB8"/>
<feature type="binding site" evidence="7">
    <location>
        <begin position="44"/>
        <end position="51"/>
    </location>
    <ligand>
        <name>ATP</name>
        <dbReference type="ChEBI" id="CHEBI:30616"/>
    </ligand>
</feature>
<dbReference type="InterPro" id="IPR023935">
    <property type="entry name" value="Rep_factor-C_lsu"/>
</dbReference>
<dbReference type="CDD" id="cd00009">
    <property type="entry name" value="AAA"/>
    <property type="match status" value="1"/>
</dbReference>
<sequence length="510" mass="55837">MSDWTETYRPTTLSEVRGNNKARDNLEEWAKTWDDHREAVIVHGSPGVGKTSAAHALANDMGWPVMELNASDSRGADVIERVAGEASKSGTLTGGESGRRLVILDEADNFHGNADYGGSREVTRVVKEANQPVVLVANEFYDMSNSLRNACETIEFRDVSKRSIVPVLRDICRREGVEFEEEALEKIAESTSGDLRSAVNDLQAVAEEAERLTADDVVTSERDRTEGIFDFLDALIKEEDAEGALRASYDVDETPDELLNWIEDNVPKDYAGEELADAYGYLSNADRWLGRVRATQNYSFWRYATDNMTAGVAASRREEKGGWTRYGPPSYWSKLGRTKGTRNTRDAIAERIAEREGTSVATARREVLPYLSAMTHHCRNRDLTVRMAATYDLDESELSFVTGSGKDTNKVQSIVEDAEDLLEEEAVEHSGSAFFDAGDTDSSVGGEPDEGTESEAAQRDGQATLASTADGDESTSGTNAAAASDGTTDDDETGNRDETDDGQSGLNDFF</sequence>
<name>A0A5D5AQB8_9EURY</name>
<comment type="subunit">
    <text evidence="7">Heteromultimer composed of small subunits (RfcS) and large subunits (RfcL).</text>
</comment>
<dbReference type="GO" id="GO:0005524">
    <property type="term" value="F:ATP binding"/>
    <property type="evidence" value="ECO:0007669"/>
    <property type="project" value="UniProtKB-UniRule"/>
</dbReference>
<comment type="similarity">
    <text evidence="1 7">Belongs to the activator 1 small subunits family. RfcL subfamily.</text>
</comment>
<evidence type="ECO:0000256" key="1">
    <source>
        <dbReference type="ARBA" id="ARBA00006878"/>
    </source>
</evidence>
<dbReference type="InterPro" id="IPR003593">
    <property type="entry name" value="AAA+_ATPase"/>
</dbReference>
<dbReference type="PANTHER" id="PTHR23389">
    <property type="entry name" value="CHROMOSOME TRANSMISSION FIDELITY FACTOR 18"/>
    <property type="match status" value="1"/>
</dbReference>
<comment type="caution">
    <text evidence="10">The sequence shown here is derived from an EMBL/GenBank/DDBJ whole genome shotgun (WGS) entry which is preliminary data.</text>
</comment>
<organism evidence="10 11">
    <name type="scientific">Natrialba swarupiae</name>
    <dbReference type="NCBI Taxonomy" id="2448032"/>
    <lineage>
        <taxon>Archaea</taxon>
        <taxon>Methanobacteriati</taxon>
        <taxon>Methanobacteriota</taxon>
        <taxon>Stenosarchaea group</taxon>
        <taxon>Halobacteria</taxon>
        <taxon>Halobacteriales</taxon>
        <taxon>Natrialbaceae</taxon>
        <taxon>Natrialba</taxon>
    </lineage>
</organism>
<dbReference type="EMBL" id="VTAW01000004">
    <property type="protein sequence ID" value="TYT63095.1"/>
    <property type="molecule type" value="Genomic_DNA"/>
</dbReference>
<gene>
    <name evidence="7" type="primary">rfcL</name>
    <name evidence="10" type="ORF">FYC77_05480</name>
</gene>
<dbReference type="InterPro" id="IPR003959">
    <property type="entry name" value="ATPase_AAA_core"/>
</dbReference>
<evidence type="ECO:0000313" key="10">
    <source>
        <dbReference type="EMBL" id="TYT63095.1"/>
    </source>
</evidence>
<evidence type="ECO:0000256" key="3">
    <source>
        <dbReference type="ARBA" id="ARBA00022705"/>
    </source>
</evidence>
<evidence type="ECO:0000313" key="11">
    <source>
        <dbReference type="Proteomes" id="UP000324104"/>
    </source>
</evidence>
<dbReference type="Gene3D" id="1.10.8.60">
    <property type="match status" value="1"/>
</dbReference>
<dbReference type="SMART" id="SM00382">
    <property type="entry name" value="AAA"/>
    <property type="match status" value="1"/>
</dbReference>
<dbReference type="NCBIfam" id="NF003229">
    <property type="entry name" value="PRK04195.1-5"/>
    <property type="match status" value="1"/>
</dbReference>
<reference evidence="10 11" key="1">
    <citation type="submission" date="2019-08" db="EMBL/GenBank/DDBJ databases">
        <title>Archaea genome.</title>
        <authorList>
            <person name="Kajale S."/>
            <person name="Shouche Y."/>
            <person name="Deshpande N."/>
            <person name="Sharma A."/>
        </authorList>
    </citation>
    <scope>NUCLEOTIDE SEQUENCE [LARGE SCALE GENOMIC DNA]</scope>
    <source>
        <strain evidence="10 11">ESP3B_9</strain>
    </source>
</reference>
<evidence type="ECO:0000256" key="5">
    <source>
        <dbReference type="ARBA" id="ARBA00022840"/>
    </source>
</evidence>
<dbReference type="HAMAP" id="MF_01508">
    <property type="entry name" value="RfcL"/>
    <property type="match status" value="1"/>
</dbReference>
<keyword evidence="11" id="KW-1185">Reference proteome</keyword>
<dbReference type="RefSeq" id="WP_149080498.1">
    <property type="nucleotide sequence ID" value="NZ_VTAW01000004.1"/>
</dbReference>
<keyword evidence="3 7" id="KW-0235">DNA replication</keyword>
<dbReference type="Proteomes" id="UP000324104">
    <property type="component" value="Unassembled WGS sequence"/>
</dbReference>
<dbReference type="NCBIfam" id="NF003228">
    <property type="entry name" value="PRK04195.1-4"/>
    <property type="match status" value="1"/>
</dbReference>